<evidence type="ECO:0000256" key="1">
    <source>
        <dbReference type="ARBA" id="ARBA00008138"/>
    </source>
</evidence>
<evidence type="ECO:0000256" key="2">
    <source>
        <dbReference type="ARBA" id="ARBA00022603"/>
    </source>
</evidence>
<dbReference type="GO" id="GO:0008168">
    <property type="term" value="F:methyltransferase activity"/>
    <property type="evidence" value="ECO:0007669"/>
    <property type="project" value="UniProtKB-KW"/>
</dbReference>
<sequence length="291" mass="33756">MKAIKTSVGPASMKAAGMLYPKEKRLFEDLYAEKLLTPFHKFYIFLMRSPKIFDSLMKWREKVTPGVVGWMFCRFRYIDDVLKNSITKKEIETVVNLGVGMDCRAYYIPGIESIRYFELDHPSVIKQKKAKMEKILGKLPDHVIYVPIDFEKQSLNTELEKAGYDLTSKTLFISEGVTQYISKEANDSTLKYVAQAAPSSKIVFTYIIKSFIEGKNIHDGIKVLYKYMVKKYKLFIYGLDPNNIGDYLSKYSLSLIEDIGSEEMEERYMKLVDLDLKVFEIERIALAEVRR</sequence>
<evidence type="ECO:0000313" key="4">
    <source>
        <dbReference type="EMBL" id="GAG73381.1"/>
    </source>
</evidence>
<accession>X1BMP3</accession>
<evidence type="ECO:0000256" key="3">
    <source>
        <dbReference type="ARBA" id="ARBA00022679"/>
    </source>
</evidence>
<dbReference type="GO" id="GO:0032259">
    <property type="term" value="P:methylation"/>
    <property type="evidence" value="ECO:0007669"/>
    <property type="project" value="UniProtKB-KW"/>
</dbReference>
<comment type="similarity">
    <text evidence="1">Belongs to the UPF0677 family.</text>
</comment>
<dbReference type="PANTHER" id="PTHR43619:SF2">
    <property type="entry name" value="S-ADENOSYL-L-METHIONINE-DEPENDENT METHYLTRANSFERASES SUPERFAMILY PROTEIN"/>
    <property type="match status" value="1"/>
</dbReference>
<dbReference type="InterPro" id="IPR011610">
    <property type="entry name" value="SAM_mthyl_Trfase_ML2640-like"/>
</dbReference>
<protein>
    <recommendedName>
        <fullName evidence="5">S-adenosyl-L-methionine-dependent methyltransferase</fullName>
    </recommendedName>
</protein>
<dbReference type="NCBIfam" id="TIGR00027">
    <property type="entry name" value="mthyl_TIGR00027"/>
    <property type="match status" value="1"/>
</dbReference>
<dbReference type="PANTHER" id="PTHR43619">
    <property type="entry name" value="S-ADENOSYL-L-METHIONINE-DEPENDENT METHYLTRANSFERASE YKTD-RELATED"/>
    <property type="match status" value="1"/>
</dbReference>
<keyword evidence="3" id="KW-0808">Transferase</keyword>
<reference evidence="4" key="1">
    <citation type="journal article" date="2014" name="Front. Microbiol.">
        <title>High frequency of phylogenetically diverse reductive dehalogenase-homologous genes in deep subseafloor sedimentary metagenomes.</title>
        <authorList>
            <person name="Kawai M."/>
            <person name="Futagami T."/>
            <person name="Toyoda A."/>
            <person name="Takaki Y."/>
            <person name="Nishi S."/>
            <person name="Hori S."/>
            <person name="Arai W."/>
            <person name="Tsubouchi T."/>
            <person name="Morono Y."/>
            <person name="Uchiyama I."/>
            <person name="Ito T."/>
            <person name="Fujiyama A."/>
            <person name="Inagaki F."/>
            <person name="Takami H."/>
        </authorList>
    </citation>
    <scope>NUCLEOTIDE SEQUENCE</scope>
    <source>
        <strain evidence="4">Expedition CK06-06</strain>
    </source>
</reference>
<dbReference type="SUPFAM" id="SSF53335">
    <property type="entry name" value="S-adenosyl-L-methionine-dependent methyltransferases"/>
    <property type="match status" value="1"/>
</dbReference>
<dbReference type="AlphaFoldDB" id="X1BMP3"/>
<comment type="caution">
    <text evidence="4">The sequence shown here is derived from an EMBL/GenBank/DDBJ whole genome shotgun (WGS) entry which is preliminary data.</text>
</comment>
<dbReference type="InterPro" id="IPR007213">
    <property type="entry name" value="Ppm1/Ppm2/Tcmp"/>
</dbReference>
<proteinExistence type="inferred from homology"/>
<gene>
    <name evidence="4" type="ORF">S01H4_02471</name>
</gene>
<name>X1BMP3_9ZZZZ</name>
<dbReference type="InterPro" id="IPR029063">
    <property type="entry name" value="SAM-dependent_MTases_sf"/>
</dbReference>
<dbReference type="Pfam" id="PF04072">
    <property type="entry name" value="LCM"/>
    <property type="match status" value="1"/>
</dbReference>
<dbReference type="Gene3D" id="3.40.50.150">
    <property type="entry name" value="Vaccinia Virus protein VP39"/>
    <property type="match status" value="1"/>
</dbReference>
<dbReference type="EMBL" id="BART01000539">
    <property type="protein sequence ID" value="GAG73381.1"/>
    <property type="molecule type" value="Genomic_DNA"/>
</dbReference>
<keyword evidence="2" id="KW-0489">Methyltransferase</keyword>
<organism evidence="4">
    <name type="scientific">marine sediment metagenome</name>
    <dbReference type="NCBI Taxonomy" id="412755"/>
    <lineage>
        <taxon>unclassified sequences</taxon>
        <taxon>metagenomes</taxon>
        <taxon>ecological metagenomes</taxon>
    </lineage>
</organism>
<evidence type="ECO:0008006" key="5">
    <source>
        <dbReference type="Google" id="ProtNLM"/>
    </source>
</evidence>